<evidence type="ECO:0000256" key="5">
    <source>
        <dbReference type="ARBA" id="ARBA00023157"/>
    </source>
</evidence>
<feature type="domain" description="Rieske" evidence="6">
    <location>
        <begin position="425"/>
        <end position="519"/>
    </location>
</feature>
<dbReference type="InterPro" id="IPR036188">
    <property type="entry name" value="FAD/NAD-bd_sf"/>
</dbReference>
<dbReference type="InterPro" id="IPR036922">
    <property type="entry name" value="Rieske_2Fe-2S_sf"/>
</dbReference>
<dbReference type="PANTHER" id="PTHR13847">
    <property type="entry name" value="SARCOSINE DEHYDROGENASE-RELATED"/>
    <property type="match status" value="1"/>
</dbReference>
<dbReference type="GO" id="GO:0016020">
    <property type="term" value="C:membrane"/>
    <property type="evidence" value="ECO:0007669"/>
    <property type="project" value="InterPro"/>
</dbReference>
<dbReference type="SUPFAM" id="SSF51905">
    <property type="entry name" value="FAD/NAD(P)-binding domain"/>
    <property type="match status" value="1"/>
</dbReference>
<keyword evidence="8" id="KW-1185">Reference proteome</keyword>
<dbReference type="PROSITE" id="PS51296">
    <property type="entry name" value="RIESKE"/>
    <property type="match status" value="1"/>
</dbReference>
<dbReference type="InterPro" id="IPR006076">
    <property type="entry name" value="FAD-dep_OxRdtase"/>
</dbReference>
<dbReference type="InterPro" id="IPR017941">
    <property type="entry name" value="Rieske_2Fe-2S"/>
</dbReference>
<reference evidence="7" key="1">
    <citation type="submission" date="2021-04" db="EMBL/GenBank/DDBJ databases">
        <title>Sinoanaerobacter chloroacetimidivorans sp. nov., an obligate anaerobic bacterium isolated from anaerobic sludge.</title>
        <authorList>
            <person name="Bao Y."/>
        </authorList>
    </citation>
    <scope>NUCLEOTIDE SEQUENCE</scope>
    <source>
        <strain evidence="7">BAD-6</strain>
    </source>
</reference>
<dbReference type="GO" id="GO:0046872">
    <property type="term" value="F:metal ion binding"/>
    <property type="evidence" value="ECO:0007669"/>
    <property type="project" value="UniProtKB-KW"/>
</dbReference>
<dbReference type="Gene3D" id="3.50.50.60">
    <property type="entry name" value="FAD/NAD(P)-binding domain"/>
    <property type="match status" value="1"/>
</dbReference>
<dbReference type="Pfam" id="PF00355">
    <property type="entry name" value="Rieske"/>
    <property type="match status" value="1"/>
</dbReference>
<evidence type="ECO:0000256" key="3">
    <source>
        <dbReference type="ARBA" id="ARBA00023004"/>
    </source>
</evidence>
<dbReference type="PANTHER" id="PTHR13847:SF274">
    <property type="entry name" value="RIESKE 2FE-2S IRON-SULFUR PROTEIN YHFW-RELATED"/>
    <property type="match status" value="1"/>
</dbReference>
<dbReference type="CDD" id="cd03477">
    <property type="entry name" value="Rieske_YhfW_C"/>
    <property type="match status" value="1"/>
</dbReference>
<reference evidence="7" key="2">
    <citation type="submission" date="2021-04" db="EMBL/GenBank/DDBJ databases">
        <authorList>
            <person name="Liu J."/>
        </authorList>
    </citation>
    <scope>NUCLEOTIDE SEQUENCE</scope>
    <source>
        <strain evidence="7">BAD-6</strain>
    </source>
</reference>
<keyword evidence="1" id="KW-0001">2Fe-2S</keyword>
<evidence type="ECO:0000256" key="4">
    <source>
        <dbReference type="ARBA" id="ARBA00023014"/>
    </source>
</evidence>
<dbReference type="Gene3D" id="2.102.10.10">
    <property type="entry name" value="Rieske [2Fe-2S] iron-sulphur domain"/>
    <property type="match status" value="1"/>
</dbReference>
<dbReference type="Gene3D" id="3.30.9.10">
    <property type="entry name" value="D-Amino Acid Oxidase, subunit A, domain 2"/>
    <property type="match status" value="1"/>
</dbReference>
<dbReference type="AlphaFoldDB" id="A0A8J7W1K0"/>
<keyword evidence="4" id="KW-0411">Iron-sulfur</keyword>
<dbReference type="InterPro" id="IPR038010">
    <property type="entry name" value="YhfW_C"/>
</dbReference>
<evidence type="ECO:0000259" key="6">
    <source>
        <dbReference type="PROSITE" id="PS51296"/>
    </source>
</evidence>
<gene>
    <name evidence="7" type="ORF">KCX82_12645</name>
</gene>
<keyword evidence="2" id="KW-0479">Metal-binding</keyword>
<protein>
    <submittedName>
        <fullName evidence="7">FAD-dependent oxidoreductase</fullName>
    </submittedName>
</protein>
<sequence length="522" mass="58794">MKLEEIKNFKSLPESYWLASADGDNYPKLEEERKIQTVIIGGGIAGITCGYLLAQAGVDTMILEAGRIAGNTTGHTTAKITSQHELIYHKIKNQMSQELAQQYADANETAIKEIKKVIDKLQIDCDYIPQSAFAYTQRDENIRDVMEEVSVASSLGIKAAYVDELPFPFPVKAAVRFDDQAQFHPLKYVFPLAEEYVKLGGKIHEHTRVVDIEEGENFILTTENGIKVTAEKVIIATHYPIYNKHGMYFTRIYQEKSYVIGIQAREKYPGGMYINVEEPARSFRSQPYNNGELILVGGDEHKCGQDGNTTKHYHALIDYANTYFTIENMPYRWSTQDCMTLDGLPYVGQFTSKTPNLYIITGFKKWGMTNSMASSMLIRDLIVKGDSPWKDVYNPSRQTMAASAINFVVENFNVAEKLIGGKIKSNPKDDVDIQPGEGKVIELYGKRAGAYRDEDGILYVVNTTCTHMGCELNWNDAERTWDCPCHGSRFTYEGKVIEGPAVKPLTMEEDVNTIGKLLTEDF</sequence>
<dbReference type="RefSeq" id="WP_227018862.1">
    <property type="nucleotide sequence ID" value="NZ_JAGSND010000008.1"/>
</dbReference>
<comment type="caution">
    <text evidence="7">The sequence shown here is derived from an EMBL/GenBank/DDBJ whole genome shotgun (WGS) entry which is preliminary data.</text>
</comment>
<keyword evidence="5" id="KW-1015">Disulfide bond</keyword>
<evidence type="ECO:0000313" key="7">
    <source>
        <dbReference type="EMBL" id="MBR0598731.1"/>
    </source>
</evidence>
<organism evidence="7 8">
    <name type="scientific">Sinanaerobacter chloroacetimidivorans</name>
    <dbReference type="NCBI Taxonomy" id="2818044"/>
    <lineage>
        <taxon>Bacteria</taxon>
        <taxon>Bacillati</taxon>
        <taxon>Bacillota</taxon>
        <taxon>Clostridia</taxon>
        <taxon>Peptostreptococcales</taxon>
        <taxon>Anaerovoracaceae</taxon>
        <taxon>Sinanaerobacter</taxon>
    </lineage>
</organism>
<dbReference type="InterPro" id="IPR005805">
    <property type="entry name" value="Rieske_Fe-S_prot_C"/>
</dbReference>
<accession>A0A8J7W1K0</accession>
<dbReference type="GO" id="GO:0051537">
    <property type="term" value="F:2 iron, 2 sulfur cluster binding"/>
    <property type="evidence" value="ECO:0007669"/>
    <property type="project" value="UniProtKB-KW"/>
</dbReference>
<dbReference type="GO" id="GO:0004497">
    <property type="term" value="F:monooxygenase activity"/>
    <property type="evidence" value="ECO:0007669"/>
    <property type="project" value="UniProtKB-ARBA"/>
</dbReference>
<dbReference type="Proteomes" id="UP000675664">
    <property type="component" value="Unassembled WGS sequence"/>
</dbReference>
<dbReference type="Pfam" id="PF01266">
    <property type="entry name" value="DAO"/>
    <property type="match status" value="1"/>
</dbReference>
<dbReference type="SUPFAM" id="SSF50022">
    <property type="entry name" value="ISP domain"/>
    <property type="match status" value="1"/>
</dbReference>
<dbReference type="PRINTS" id="PR00162">
    <property type="entry name" value="RIESKE"/>
</dbReference>
<evidence type="ECO:0000256" key="1">
    <source>
        <dbReference type="ARBA" id="ARBA00022714"/>
    </source>
</evidence>
<dbReference type="EMBL" id="JAGSND010000008">
    <property type="protein sequence ID" value="MBR0598731.1"/>
    <property type="molecule type" value="Genomic_DNA"/>
</dbReference>
<name>A0A8J7W1K0_9FIRM</name>
<keyword evidence="3" id="KW-0408">Iron</keyword>
<dbReference type="GO" id="GO:0016705">
    <property type="term" value="F:oxidoreductase activity, acting on paired donors, with incorporation or reduction of molecular oxygen"/>
    <property type="evidence" value="ECO:0007669"/>
    <property type="project" value="UniProtKB-ARBA"/>
</dbReference>
<evidence type="ECO:0000313" key="8">
    <source>
        <dbReference type="Proteomes" id="UP000675664"/>
    </source>
</evidence>
<dbReference type="FunFam" id="2.102.10.10:FF:000014">
    <property type="entry name" value="Oxidoreductase, FAD dependent"/>
    <property type="match status" value="1"/>
</dbReference>
<proteinExistence type="predicted"/>
<evidence type="ECO:0000256" key="2">
    <source>
        <dbReference type="ARBA" id="ARBA00022723"/>
    </source>
</evidence>
<dbReference type="GO" id="GO:0005737">
    <property type="term" value="C:cytoplasm"/>
    <property type="evidence" value="ECO:0007669"/>
    <property type="project" value="TreeGrafter"/>
</dbReference>